<comment type="caution">
    <text evidence="2">The sequence shown here is derived from an EMBL/GenBank/DDBJ whole genome shotgun (WGS) entry which is preliminary data.</text>
</comment>
<feature type="compositionally biased region" description="Basic and acidic residues" evidence="1">
    <location>
        <begin position="1"/>
        <end position="14"/>
    </location>
</feature>
<evidence type="ECO:0000256" key="1">
    <source>
        <dbReference type="SAM" id="MobiDB-lite"/>
    </source>
</evidence>
<feature type="region of interest" description="Disordered" evidence="1">
    <location>
        <begin position="1"/>
        <end position="24"/>
    </location>
</feature>
<evidence type="ECO:0000313" key="2">
    <source>
        <dbReference type="EMBL" id="KAK8996827.1"/>
    </source>
</evidence>
<keyword evidence="3" id="KW-1185">Reference proteome</keyword>
<organism evidence="2 3">
    <name type="scientific">Hibiscus sabdariffa</name>
    <name type="common">roselle</name>
    <dbReference type="NCBI Taxonomy" id="183260"/>
    <lineage>
        <taxon>Eukaryota</taxon>
        <taxon>Viridiplantae</taxon>
        <taxon>Streptophyta</taxon>
        <taxon>Embryophyta</taxon>
        <taxon>Tracheophyta</taxon>
        <taxon>Spermatophyta</taxon>
        <taxon>Magnoliopsida</taxon>
        <taxon>eudicotyledons</taxon>
        <taxon>Gunneridae</taxon>
        <taxon>Pentapetalae</taxon>
        <taxon>rosids</taxon>
        <taxon>malvids</taxon>
        <taxon>Malvales</taxon>
        <taxon>Malvaceae</taxon>
        <taxon>Malvoideae</taxon>
        <taxon>Hibiscus</taxon>
    </lineage>
</organism>
<gene>
    <name evidence="2" type="ORF">V6N11_020323</name>
</gene>
<reference evidence="2 3" key="1">
    <citation type="journal article" date="2024" name="G3 (Bethesda)">
        <title>Genome assembly of Hibiscus sabdariffa L. provides insights into metabolisms of medicinal natural products.</title>
        <authorList>
            <person name="Kim T."/>
        </authorList>
    </citation>
    <scope>NUCLEOTIDE SEQUENCE [LARGE SCALE GENOMIC DNA]</scope>
    <source>
        <strain evidence="2">TK-2024</strain>
        <tissue evidence="2">Old leaves</tissue>
    </source>
</reference>
<sequence>MDKYTSTSMDRDAGSDQNGLDSRNHPRWSVNELWIEQQHSIENELEVQTSSKDWLPDKEVGMVSHLNSNCQVEERAVLTYLNLVNLVDCQFDFESLPVEPGEVGSMDTRFIVPVEPLKDTQGSRNLLDCIIPVESKRKK</sequence>
<accession>A0ABR2Q8G2</accession>
<dbReference type="EMBL" id="JBBPBN010000043">
    <property type="protein sequence ID" value="KAK8996827.1"/>
    <property type="molecule type" value="Genomic_DNA"/>
</dbReference>
<dbReference type="Proteomes" id="UP001396334">
    <property type="component" value="Unassembled WGS sequence"/>
</dbReference>
<proteinExistence type="predicted"/>
<name>A0ABR2Q8G2_9ROSI</name>
<evidence type="ECO:0000313" key="3">
    <source>
        <dbReference type="Proteomes" id="UP001396334"/>
    </source>
</evidence>
<protein>
    <submittedName>
        <fullName evidence="2">Uncharacterized protein</fullName>
    </submittedName>
</protein>